<name>A0A942U1H4_9BACI</name>
<feature type="transmembrane region" description="Helical" evidence="2">
    <location>
        <begin position="21"/>
        <end position="40"/>
    </location>
</feature>
<feature type="domain" description="Band 7" evidence="3">
    <location>
        <begin position="40"/>
        <end position="201"/>
    </location>
</feature>
<dbReference type="Pfam" id="PF01145">
    <property type="entry name" value="Band_7"/>
    <property type="match status" value="1"/>
</dbReference>
<dbReference type="AlphaFoldDB" id="A0A942U1H4"/>
<keyword evidence="1" id="KW-0175">Coiled coil</keyword>
<dbReference type="GO" id="GO:0016020">
    <property type="term" value="C:membrane"/>
    <property type="evidence" value="ECO:0007669"/>
    <property type="project" value="InterPro"/>
</dbReference>
<accession>A0A942U1H4</accession>
<dbReference type="Gene3D" id="3.30.479.30">
    <property type="entry name" value="Band 7 domain"/>
    <property type="match status" value="1"/>
</dbReference>
<keyword evidence="2" id="KW-0472">Membrane</keyword>
<gene>
    <name evidence="4" type="ORF">KHA99_10280</name>
</gene>
<dbReference type="PRINTS" id="PR00679">
    <property type="entry name" value="PROHIBITIN"/>
</dbReference>
<dbReference type="SUPFAM" id="SSF117892">
    <property type="entry name" value="Band 7/SPFH domain"/>
    <property type="match status" value="1"/>
</dbReference>
<dbReference type="SMART" id="SM00244">
    <property type="entry name" value="PHB"/>
    <property type="match status" value="1"/>
</dbReference>
<evidence type="ECO:0000256" key="1">
    <source>
        <dbReference type="SAM" id="Coils"/>
    </source>
</evidence>
<dbReference type="EMBL" id="JAGYPF010000002">
    <property type="protein sequence ID" value="MBS4212830.1"/>
    <property type="molecule type" value="Genomic_DNA"/>
</dbReference>
<protein>
    <submittedName>
        <fullName evidence="4">Prohibitin family protein</fullName>
    </submittedName>
</protein>
<sequence length="283" mass="31832">MRPTLSFIYFNEKERRIALKYGKFIVSGVILVLVIVVFIFSGTKVESGHRGVLLQLGAVKPTILTEGFHFKIPFIQSVEQVEVRVQKEESSQSAASKDLQMVTAKVAVNYSVDPGKVNKLYQEIGPDFRARIVDPAIAESLKAITAQYTAEELISKRPDVSAKVKEMLSKKLTKYYMLLEDINIKEFAFSEEFNKAIELKQTAEQNALKAQRDLDRIKIEAEQQITQAKAEAESLKLKKEEVTPELIQLKQIEVQEKALEKWDGRLPSVTGGATPFIDLSGVK</sequence>
<organism evidence="4 5">
    <name type="scientific">Neobacillus rhizophilus</name>
    <dbReference type="NCBI Taxonomy" id="2833579"/>
    <lineage>
        <taxon>Bacteria</taxon>
        <taxon>Bacillati</taxon>
        <taxon>Bacillota</taxon>
        <taxon>Bacilli</taxon>
        <taxon>Bacillales</taxon>
        <taxon>Bacillaceae</taxon>
        <taxon>Neobacillus</taxon>
    </lineage>
</organism>
<proteinExistence type="predicted"/>
<dbReference type="InterPro" id="IPR001107">
    <property type="entry name" value="Band_7"/>
</dbReference>
<evidence type="ECO:0000256" key="2">
    <source>
        <dbReference type="SAM" id="Phobius"/>
    </source>
</evidence>
<keyword evidence="5" id="KW-1185">Reference proteome</keyword>
<feature type="coiled-coil region" evidence="1">
    <location>
        <begin position="200"/>
        <end position="238"/>
    </location>
</feature>
<reference evidence="4" key="1">
    <citation type="submission" date="2021-05" db="EMBL/GenBank/DDBJ databases">
        <title>Novel Bacillus species.</title>
        <authorList>
            <person name="Liu G."/>
        </authorList>
    </citation>
    <scope>NUCLEOTIDE SEQUENCE</scope>
    <source>
        <strain evidence="4">FJAT-49825</strain>
    </source>
</reference>
<evidence type="ECO:0000313" key="4">
    <source>
        <dbReference type="EMBL" id="MBS4212830.1"/>
    </source>
</evidence>
<dbReference type="InterPro" id="IPR036013">
    <property type="entry name" value="Band_7/SPFH_dom_sf"/>
</dbReference>
<keyword evidence="2" id="KW-1133">Transmembrane helix</keyword>
<evidence type="ECO:0000259" key="3">
    <source>
        <dbReference type="SMART" id="SM00244"/>
    </source>
</evidence>
<dbReference type="PANTHER" id="PTHR23222">
    <property type="entry name" value="PROHIBITIN"/>
    <property type="match status" value="1"/>
</dbReference>
<dbReference type="InterPro" id="IPR000163">
    <property type="entry name" value="Prohibitin"/>
</dbReference>
<evidence type="ECO:0000313" key="5">
    <source>
        <dbReference type="Proteomes" id="UP000679749"/>
    </source>
</evidence>
<keyword evidence="2" id="KW-0812">Transmembrane</keyword>
<dbReference type="PANTHER" id="PTHR23222:SF0">
    <property type="entry name" value="PROHIBITIN 1"/>
    <property type="match status" value="1"/>
</dbReference>
<dbReference type="CDD" id="cd03401">
    <property type="entry name" value="SPFH_prohibitin"/>
    <property type="match status" value="1"/>
</dbReference>
<comment type="caution">
    <text evidence="4">The sequence shown here is derived from an EMBL/GenBank/DDBJ whole genome shotgun (WGS) entry which is preliminary data.</text>
</comment>
<dbReference type="Proteomes" id="UP000679749">
    <property type="component" value="Unassembled WGS sequence"/>
</dbReference>